<gene>
    <name evidence="1" type="ORF">J1777_07255</name>
</gene>
<comment type="caution">
    <text evidence="1">The sequence shown here is derived from an EMBL/GenBank/DDBJ whole genome shotgun (WGS) entry which is preliminary data.</text>
</comment>
<dbReference type="InterPro" id="IPR048165">
    <property type="entry name" value="Bluetail_dom"/>
</dbReference>
<evidence type="ECO:0000313" key="2">
    <source>
        <dbReference type="Proteomes" id="UP000664731"/>
    </source>
</evidence>
<evidence type="ECO:0000313" key="1">
    <source>
        <dbReference type="EMBL" id="MBO1249628.1"/>
    </source>
</evidence>
<keyword evidence="2" id="KW-1185">Reference proteome</keyword>
<dbReference type="EMBL" id="JAFNME010000012">
    <property type="protein sequence ID" value="MBO1249628.1"/>
    <property type="molecule type" value="Genomic_DNA"/>
</dbReference>
<evidence type="ECO:0008006" key="3">
    <source>
        <dbReference type="Google" id="ProtNLM"/>
    </source>
</evidence>
<dbReference type="NCBIfam" id="NF041519">
    <property type="entry name" value="bluetail"/>
    <property type="match status" value="1"/>
</dbReference>
<dbReference type="RefSeq" id="WP_207575148.1">
    <property type="nucleotide sequence ID" value="NZ_JAFNME010000012.1"/>
</dbReference>
<dbReference type="AlphaFoldDB" id="A0A939GZJ3"/>
<dbReference type="Proteomes" id="UP000664731">
    <property type="component" value="Unassembled WGS sequence"/>
</dbReference>
<organism evidence="1 2">
    <name type="scientific">Comamonas denitrificans</name>
    <dbReference type="NCBI Taxonomy" id="117506"/>
    <lineage>
        <taxon>Bacteria</taxon>
        <taxon>Pseudomonadati</taxon>
        <taxon>Pseudomonadota</taxon>
        <taxon>Betaproteobacteria</taxon>
        <taxon>Burkholderiales</taxon>
        <taxon>Comamonadaceae</taxon>
        <taxon>Comamonas</taxon>
    </lineage>
</organism>
<reference evidence="1" key="1">
    <citation type="submission" date="2021-03" db="EMBL/GenBank/DDBJ databases">
        <title>Comamonas denitrificans.</title>
        <authorList>
            <person name="Finster K."/>
        </authorList>
    </citation>
    <scope>NUCLEOTIDE SEQUENCE</scope>
    <source>
        <strain evidence="1">MM2021_4</strain>
    </source>
</reference>
<protein>
    <recommendedName>
        <fullName evidence="3">S-layer protein</fullName>
    </recommendedName>
</protein>
<dbReference type="PRINTS" id="PR00313">
    <property type="entry name" value="CABNDNGRPT"/>
</dbReference>
<sequence>MATVTTQERTNILKLVAGMFNAAPGAAYLNEFTDAYVALNKDLGALAAGLGQTGAFQSLYPSFLTADEFANKFLDTLGLKANTEAQDWVKAKVNAGESFASVVFQALVAIDASTSADFKAAKDQLANKAAVAEHYSVTLQASSDDLAALQNVVAKVTADPKSVEAANQTNEGGNGKTFTLTTSPDNVVGTAGNDTINGYIGVAATATTLTAADVIDGGAGTDSLKLTVEGTGTAAGAGSLPNASISNVEQFFIRDVATAASNYDFGTIQGEQQVWADTATNGVIFSNLGAGTTVGLKGNNVLTNLGNVSFSMAPATDAVSIAIDGGVKNTTAPTITATAGTATAATISSTGAANTVGAITLTAGGSTVTTLNINAATNLTAVLTAADFAATAKMVVTGAGKVNVGAGFDGATIDASGNTGGLTASTTAGVTKLVEGSSAADSITLVGALAAGGKINLGAGDDKLLTGAGASITATTIVDGGDGLDSISAALINAANAGAIKNFELLDVSATSNLDVELVTGSTIQGLTLSGGTGGGTVTNVAAGAGLTVTGNNTGTTTIGVKGAASATSTADSFTTTFAGVATSAATAAAPELQAAGTVVTNGVEALNIVSGGTGFVTNSMTVTDNALQTITITGDKALNLAFAGVNGTVVTGATDTVNGVKMIDGSAATGALTINTNNVTNVANAGLTVKTGAGKDSITLTQKATVDAGAGDDLIVSSVAGGKFTGGAGADKFDVSAAIAVAGSLTEATGAFKNAITDFSSTDSIKLLGGNTSFTTTKIALGASVTNLDQALAQATVTPADNSVTWFQYGADTYVVANDGTLGFGAGDLVVKLTGLVDLTSATLDTTSDYLTLA</sequence>
<proteinExistence type="predicted"/>
<name>A0A939GZJ3_9BURK</name>
<accession>A0A939GZJ3</accession>